<name>A0AC60QWI7_IXOPE</name>
<proteinExistence type="predicted"/>
<keyword evidence="2" id="KW-1185">Reference proteome</keyword>
<evidence type="ECO:0000313" key="2">
    <source>
        <dbReference type="Proteomes" id="UP000805193"/>
    </source>
</evidence>
<protein>
    <submittedName>
        <fullName evidence="1">Uncharacterized protein</fullName>
    </submittedName>
</protein>
<gene>
    <name evidence="1" type="ORF">HPB47_014342</name>
</gene>
<organism evidence="1 2">
    <name type="scientific">Ixodes persulcatus</name>
    <name type="common">Taiga tick</name>
    <dbReference type="NCBI Taxonomy" id="34615"/>
    <lineage>
        <taxon>Eukaryota</taxon>
        <taxon>Metazoa</taxon>
        <taxon>Ecdysozoa</taxon>
        <taxon>Arthropoda</taxon>
        <taxon>Chelicerata</taxon>
        <taxon>Arachnida</taxon>
        <taxon>Acari</taxon>
        <taxon>Parasitiformes</taxon>
        <taxon>Ixodida</taxon>
        <taxon>Ixodoidea</taxon>
        <taxon>Ixodidae</taxon>
        <taxon>Ixodinae</taxon>
        <taxon>Ixodes</taxon>
    </lineage>
</organism>
<evidence type="ECO:0000313" key="1">
    <source>
        <dbReference type="EMBL" id="KAG0443959.1"/>
    </source>
</evidence>
<comment type="caution">
    <text evidence="1">The sequence shown here is derived from an EMBL/GenBank/DDBJ whole genome shotgun (WGS) entry which is preliminary data.</text>
</comment>
<accession>A0AC60QWI7</accession>
<dbReference type="Proteomes" id="UP000805193">
    <property type="component" value="Unassembled WGS sequence"/>
</dbReference>
<reference evidence="1 2" key="1">
    <citation type="journal article" date="2020" name="Cell">
        <title>Large-Scale Comparative Analyses of Tick Genomes Elucidate Their Genetic Diversity and Vector Capacities.</title>
        <authorList>
            <consortium name="Tick Genome and Microbiome Consortium (TIGMIC)"/>
            <person name="Jia N."/>
            <person name="Wang J."/>
            <person name="Shi W."/>
            <person name="Du L."/>
            <person name="Sun Y."/>
            <person name="Zhan W."/>
            <person name="Jiang J.F."/>
            <person name="Wang Q."/>
            <person name="Zhang B."/>
            <person name="Ji P."/>
            <person name="Bell-Sakyi L."/>
            <person name="Cui X.M."/>
            <person name="Yuan T.T."/>
            <person name="Jiang B.G."/>
            <person name="Yang W.F."/>
            <person name="Lam T.T."/>
            <person name="Chang Q.C."/>
            <person name="Ding S.J."/>
            <person name="Wang X.J."/>
            <person name="Zhu J.G."/>
            <person name="Ruan X.D."/>
            <person name="Zhao L."/>
            <person name="Wei J.T."/>
            <person name="Ye R.Z."/>
            <person name="Que T.C."/>
            <person name="Du C.H."/>
            <person name="Zhou Y.H."/>
            <person name="Cheng J.X."/>
            <person name="Dai P.F."/>
            <person name="Guo W.B."/>
            <person name="Han X.H."/>
            <person name="Huang E.J."/>
            <person name="Li L.F."/>
            <person name="Wei W."/>
            <person name="Gao Y.C."/>
            <person name="Liu J.Z."/>
            <person name="Shao H.Z."/>
            <person name="Wang X."/>
            <person name="Wang C.C."/>
            <person name="Yang T.C."/>
            <person name="Huo Q.B."/>
            <person name="Li W."/>
            <person name="Chen H.Y."/>
            <person name="Chen S.E."/>
            <person name="Zhou L.G."/>
            <person name="Ni X.B."/>
            <person name="Tian J.H."/>
            <person name="Sheng Y."/>
            <person name="Liu T."/>
            <person name="Pan Y.S."/>
            <person name="Xia L.Y."/>
            <person name="Li J."/>
            <person name="Zhao F."/>
            <person name="Cao W.C."/>
        </authorList>
    </citation>
    <scope>NUCLEOTIDE SEQUENCE [LARGE SCALE GENOMIC DNA]</scope>
    <source>
        <strain evidence="1">Iper-2018</strain>
    </source>
</reference>
<dbReference type="EMBL" id="JABSTQ010002683">
    <property type="protein sequence ID" value="KAG0443959.1"/>
    <property type="molecule type" value="Genomic_DNA"/>
</dbReference>
<sequence length="805" mass="87513">MQGIPTVAATDRSATSQLFTFGSAPQVPTTPTTSSRGTKETSRATAKSKPDPKSADTDLRHLDLTAATTATPLPEDEKMDDKGLQSTSDLINAMDHFLDLTSISTPTKDITIQAFHAVGGDQVRGVIYGIDPNEDPEQLLPNLASTTHLILAARPMGKNSKTALVTFKGNRLPRRVWYHNIRWYVPTVIGLATNLTSAPTHKSSDARIADANINLPTVVVKRLPHNAETAGKLTWPPIPPVKNGEMQTSNFESRLSQSASPRTRQSQTTTTPKENTAEQSRPKSTTKRKATNLAPPPPPLTDEHFPALPQHEGSESKPSKGQGDHRVDQLADEMRKALKAPRKRTPPQHQDKPAPGRQPGRTTHIDQQQERLQSPDKQITKNQKKAVAFTSQSSHEDIRPNFTLDDITDIIRQEIKEILRTELPNMINPIVDELSPRWGSGAPLHGTLVLYSGTAMDSLAKVDALEKYKIGGKTPMLRAKLNRASAKAKLYTNTLARQEWQDYTSSFDGKPGLDKVWRTFQAMQGRKKTQTAAQNIALVLQVSEDKVYHMLAVGSAVMTASRIRGQASFLKEGDVSLALQGRIHDYTQGMSSTSWKERLEYYFETKDVAEPSKNSGSSTQGAPSEDSETTSAIARGGLKDAALVAFPDRALGAVDEAGSVLYLVDHEHAANQAEFNALLFCEKDRGAVSISLGRSSPPKGQRHRVQRFPNRGAVLGGQESPLRAEDEDSSSGAELGSGPSSVEILALNDRMSTALELVTEHLAAVTGGTGGQRQREPEELDDRKSVADFVAVLGVYARASSASDA</sequence>